<evidence type="ECO:0000313" key="11">
    <source>
        <dbReference type="EMBL" id="MCQ4635733.1"/>
    </source>
</evidence>
<feature type="transmembrane region" description="Helical" evidence="10">
    <location>
        <begin position="14"/>
        <end position="34"/>
    </location>
</feature>
<keyword evidence="5" id="KW-1003">Cell membrane</keyword>
<organism evidence="11 12">
    <name type="scientific">Anaerovorax odorimutans</name>
    <dbReference type="NCBI Taxonomy" id="109327"/>
    <lineage>
        <taxon>Bacteria</taxon>
        <taxon>Bacillati</taxon>
        <taxon>Bacillota</taxon>
        <taxon>Clostridia</taxon>
        <taxon>Peptostreptococcales</taxon>
        <taxon>Anaerovoracaceae</taxon>
        <taxon>Anaerovorax</taxon>
    </lineage>
</organism>
<evidence type="ECO:0000256" key="5">
    <source>
        <dbReference type="ARBA" id="ARBA00022475"/>
    </source>
</evidence>
<sequence>MNIKLSDHFTYKRLLRFVAPSIAMMIFTSIYGIVDGLFVSNFAGKIPFAAINLIMPFIMVLGALGFMVGTGGSAIVAKTLGEGDEKRANDYFSMMVYVTIIGGILFAAAGFFLMRPISLFLGATDEMLDYCVLYGQITMISLPAYMLQNVFQSFFITAEKPHLGFIVTVACGLTNIVLDFLFIAGFGWGLVGAAVATAFSEFVGGIVPIVYFARKNNSILKLVGFKYNCRIFGKTCVNGSSELMSNISMSVVAMLYNFQLLRFAGENGVAAFGVMMYANFIFMAIFFGYSIGVAPLIGYNFGAENHSEQKNLFVKSMKFLGISGLLLAGLSIVLAGPLSSIFVGYDSELFELTRHGMRLYAVCFILVGFNVFASSYFTALNNGLISAVISFIRALIFKTAAVLILPMFWGLDGVWLSAIAAEILGIIMVAGFLAKYRKRYHYL</sequence>
<dbReference type="Pfam" id="PF01554">
    <property type="entry name" value="MatE"/>
    <property type="match status" value="2"/>
</dbReference>
<feature type="transmembrane region" description="Helical" evidence="10">
    <location>
        <begin position="415"/>
        <end position="434"/>
    </location>
</feature>
<dbReference type="NCBIfam" id="TIGR00797">
    <property type="entry name" value="matE"/>
    <property type="match status" value="1"/>
</dbReference>
<evidence type="ECO:0000256" key="10">
    <source>
        <dbReference type="SAM" id="Phobius"/>
    </source>
</evidence>
<dbReference type="CDD" id="cd13143">
    <property type="entry name" value="MATE_MepA_like"/>
    <property type="match status" value="1"/>
</dbReference>
<protein>
    <recommendedName>
        <fullName evidence="3">Multidrug export protein MepA</fullName>
    </recommendedName>
</protein>
<dbReference type="RefSeq" id="WP_256130920.1">
    <property type="nucleotide sequence ID" value="NZ_JANFXK010000002.1"/>
</dbReference>
<feature type="transmembrane region" description="Helical" evidence="10">
    <location>
        <begin position="319"/>
        <end position="345"/>
    </location>
</feature>
<comment type="caution">
    <text evidence="11">The sequence shown here is derived from an EMBL/GenBank/DDBJ whole genome shotgun (WGS) entry which is preliminary data.</text>
</comment>
<feature type="transmembrane region" description="Helical" evidence="10">
    <location>
        <begin position="384"/>
        <end position="409"/>
    </location>
</feature>
<dbReference type="InterPro" id="IPR045070">
    <property type="entry name" value="MATE_MepA-like"/>
</dbReference>
<dbReference type="PANTHER" id="PTHR43823">
    <property type="entry name" value="SPORULATION PROTEIN YKVU"/>
    <property type="match status" value="1"/>
</dbReference>
<keyword evidence="8 10" id="KW-0472">Membrane</keyword>
<proteinExistence type="inferred from homology"/>
<evidence type="ECO:0000256" key="8">
    <source>
        <dbReference type="ARBA" id="ARBA00023136"/>
    </source>
</evidence>
<dbReference type="PIRSF" id="PIRSF006603">
    <property type="entry name" value="DinF"/>
    <property type="match status" value="1"/>
</dbReference>
<feature type="transmembrane region" description="Helical" evidence="10">
    <location>
        <begin position="163"/>
        <end position="184"/>
    </location>
</feature>
<keyword evidence="12" id="KW-1185">Reference proteome</keyword>
<evidence type="ECO:0000256" key="4">
    <source>
        <dbReference type="ARBA" id="ARBA00022448"/>
    </source>
</evidence>
<name>A0ABT1RKM7_9FIRM</name>
<comment type="similarity">
    <text evidence="2">Belongs to the multi antimicrobial extrusion (MATE) (TC 2.A.66.1) family. MepA subfamily.</text>
</comment>
<dbReference type="PANTHER" id="PTHR43823:SF3">
    <property type="entry name" value="MULTIDRUG EXPORT PROTEIN MEPA"/>
    <property type="match status" value="1"/>
</dbReference>
<dbReference type="InterPro" id="IPR048279">
    <property type="entry name" value="MdtK-like"/>
</dbReference>
<dbReference type="InterPro" id="IPR002528">
    <property type="entry name" value="MATE_fam"/>
</dbReference>
<gene>
    <name evidence="11" type="ORF">NE619_03245</name>
</gene>
<keyword evidence="4" id="KW-0813">Transport</keyword>
<evidence type="ECO:0000256" key="3">
    <source>
        <dbReference type="ARBA" id="ARBA00022106"/>
    </source>
</evidence>
<keyword evidence="9" id="KW-0046">Antibiotic resistance</keyword>
<comment type="subcellular location">
    <subcellularLocation>
        <location evidence="1">Cell membrane</location>
        <topology evidence="1">Multi-pass membrane protein</topology>
    </subcellularLocation>
</comment>
<keyword evidence="6 10" id="KW-0812">Transmembrane</keyword>
<feature type="transmembrane region" description="Helical" evidence="10">
    <location>
        <begin position="190"/>
        <end position="213"/>
    </location>
</feature>
<dbReference type="EMBL" id="JANFXK010000002">
    <property type="protein sequence ID" value="MCQ4635733.1"/>
    <property type="molecule type" value="Genomic_DNA"/>
</dbReference>
<evidence type="ECO:0000256" key="6">
    <source>
        <dbReference type="ARBA" id="ARBA00022692"/>
    </source>
</evidence>
<evidence type="ECO:0000313" key="12">
    <source>
        <dbReference type="Proteomes" id="UP001524502"/>
    </source>
</evidence>
<reference evidence="11 12" key="1">
    <citation type="submission" date="2022-06" db="EMBL/GenBank/DDBJ databases">
        <title>Isolation of gut microbiota from human fecal samples.</title>
        <authorList>
            <person name="Pamer E.G."/>
            <person name="Barat B."/>
            <person name="Waligurski E."/>
            <person name="Medina S."/>
            <person name="Paddock L."/>
            <person name="Mostad J."/>
        </authorList>
    </citation>
    <scope>NUCLEOTIDE SEQUENCE [LARGE SCALE GENOMIC DNA]</scope>
    <source>
        <strain evidence="11 12">SL.3.17</strain>
    </source>
</reference>
<keyword evidence="7 10" id="KW-1133">Transmembrane helix</keyword>
<dbReference type="Proteomes" id="UP001524502">
    <property type="component" value="Unassembled WGS sequence"/>
</dbReference>
<accession>A0ABT1RKM7</accession>
<evidence type="ECO:0000256" key="7">
    <source>
        <dbReference type="ARBA" id="ARBA00022989"/>
    </source>
</evidence>
<evidence type="ECO:0000256" key="9">
    <source>
        <dbReference type="ARBA" id="ARBA00023251"/>
    </source>
</evidence>
<feature type="transmembrane region" description="Helical" evidence="10">
    <location>
        <begin position="243"/>
        <end position="264"/>
    </location>
</feature>
<feature type="transmembrane region" description="Helical" evidence="10">
    <location>
        <begin position="46"/>
        <end position="70"/>
    </location>
</feature>
<feature type="transmembrane region" description="Helical" evidence="10">
    <location>
        <begin position="276"/>
        <end position="298"/>
    </location>
</feature>
<feature type="transmembrane region" description="Helical" evidence="10">
    <location>
        <begin position="91"/>
        <end position="113"/>
    </location>
</feature>
<feature type="transmembrane region" description="Helical" evidence="10">
    <location>
        <begin position="357"/>
        <end position="377"/>
    </location>
</feature>
<dbReference type="InterPro" id="IPR051327">
    <property type="entry name" value="MATE_MepA_subfamily"/>
</dbReference>
<evidence type="ECO:0000256" key="2">
    <source>
        <dbReference type="ARBA" id="ARBA00008417"/>
    </source>
</evidence>
<feature type="transmembrane region" description="Helical" evidence="10">
    <location>
        <begin position="133"/>
        <end position="151"/>
    </location>
</feature>
<evidence type="ECO:0000256" key="1">
    <source>
        <dbReference type="ARBA" id="ARBA00004651"/>
    </source>
</evidence>